<organism evidence="1 2">
    <name type="scientific">Glycomyces niveus</name>
    <dbReference type="NCBI Taxonomy" id="2820287"/>
    <lineage>
        <taxon>Bacteria</taxon>
        <taxon>Bacillati</taxon>
        <taxon>Actinomycetota</taxon>
        <taxon>Actinomycetes</taxon>
        <taxon>Glycomycetales</taxon>
        <taxon>Glycomycetaceae</taxon>
        <taxon>Glycomyces</taxon>
    </lineage>
</organism>
<name>A0ABS3UA90_9ACTN</name>
<evidence type="ECO:0000313" key="1">
    <source>
        <dbReference type="EMBL" id="MBO3735700.1"/>
    </source>
</evidence>
<dbReference type="EMBL" id="JAGFNP010000017">
    <property type="protein sequence ID" value="MBO3735700.1"/>
    <property type="molecule type" value="Genomic_DNA"/>
</dbReference>
<sequence>MLLLLLLLLLMRCTGADRHQWIRCLSDQAQRQCRFQDNPGASMTSQDEATLSESFWLLGDGEEKLVQRILKRRFPQTYSDLSTSLETADPMEVVYPGNPDEYSDVVRELIVLLAPVNGDISKIGDSELEHLVIEALHRCFGEEADGPRVVNVVRLLRQLRP</sequence>
<protein>
    <submittedName>
        <fullName evidence="1">Uncharacterized protein</fullName>
    </submittedName>
</protein>
<dbReference type="Proteomes" id="UP000681341">
    <property type="component" value="Unassembled WGS sequence"/>
</dbReference>
<dbReference type="RefSeq" id="WP_208499499.1">
    <property type="nucleotide sequence ID" value="NZ_JAGFNP010000017.1"/>
</dbReference>
<proteinExistence type="predicted"/>
<evidence type="ECO:0000313" key="2">
    <source>
        <dbReference type="Proteomes" id="UP000681341"/>
    </source>
</evidence>
<accession>A0ABS3UA90</accession>
<comment type="caution">
    <text evidence="1">The sequence shown here is derived from an EMBL/GenBank/DDBJ whole genome shotgun (WGS) entry which is preliminary data.</text>
</comment>
<reference evidence="1 2" key="1">
    <citation type="submission" date="2021-03" db="EMBL/GenBank/DDBJ databases">
        <title>Glycomyces sp. nov., a novel actinomycete isolated from soil.</title>
        <authorList>
            <person name="Yang X."/>
            <person name="Xu X."/>
        </authorList>
    </citation>
    <scope>NUCLEOTIDE SEQUENCE [LARGE SCALE GENOMIC DNA]</scope>
    <source>
        <strain evidence="1 2">NEAU-S30</strain>
    </source>
</reference>
<keyword evidence="2" id="KW-1185">Reference proteome</keyword>
<gene>
    <name evidence="1" type="ORF">J5V16_22985</name>
</gene>